<protein>
    <recommendedName>
        <fullName evidence="3">TFIIS N-terminal domain-containing protein</fullName>
    </recommendedName>
</protein>
<evidence type="ECO:0008006" key="3">
    <source>
        <dbReference type="Google" id="ProtNLM"/>
    </source>
</evidence>
<dbReference type="EMBL" id="DS995903">
    <property type="protein sequence ID" value="EEA22233.1"/>
    <property type="molecule type" value="Genomic_DNA"/>
</dbReference>
<dbReference type="Proteomes" id="UP000001294">
    <property type="component" value="Unassembled WGS sequence"/>
</dbReference>
<dbReference type="PhylomeDB" id="B6QMA6"/>
<gene>
    <name evidence="1" type="ORF">PMAA_060120</name>
</gene>
<accession>B6QMA6</accession>
<evidence type="ECO:0000313" key="2">
    <source>
        <dbReference type="Proteomes" id="UP000001294"/>
    </source>
</evidence>
<name>B6QMA6_TALMQ</name>
<evidence type="ECO:0000313" key="1">
    <source>
        <dbReference type="EMBL" id="EEA22233.1"/>
    </source>
</evidence>
<dbReference type="VEuPathDB" id="FungiDB:PMAA_060120"/>
<dbReference type="AlphaFoldDB" id="B6QMA6"/>
<organism evidence="1 2">
    <name type="scientific">Talaromyces marneffei (strain ATCC 18224 / CBS 334.59 / QM 7333)</name>
    <name type="common">Penicillium marneffei</name>
    <dbReference type="NCBI Taxonomy" id="441960"/>
    <lineage>
        <taxon>Eukaryota</taxon>
        <taxon>Fungi</taxon>
        <taxon>Dikarya</taxon>
        <taxon>Ascomycota</taxon>
        <taxon>Pezizomycotina</taxon>
        <taxon>Eurotiomycetes</taxon>
        <taxon>Eurotiomycetidae</taxon>
        <taxon>Eurotiales</taxon>
        <taxon>Trichocomaceae</taxon>
        <taxon>Talaromyces</taxon>
        <taxon>Talaromyces sect. Talaromyces</taxon>
    </lineage>
</organism>
<keyword evidence="2" id="KW-1185">Reference proteome</keyword>
<dbReference type="HOGENOM" id="CLU_2722985_0_0_1"/>
<proteinExistence type="predicted"/>
<sequence length="72" mass="8599">MLASVEVDEQESMPDDVILEMKIDKILQGIVDCTRMKEKEDFREICDKARQFLKNWEYLINQATTEEKEEEE</sequence>
<reference evidence="2" key="1">
    <citation type="journal article" date="2015" name="Genome Announc.">
        <title>Genome sequence of the AIDS-associated pathogen Penicillium marneffei (ATCC18224) and its near taxonomic relative Talaromyces stipitatus (ATCC10500).</title>
        <authorList>
            <person name="Nierman W.C."/>
            <person name="Fedorova-Abrams N.D."/>
            <person name="Andrianopoulos A."/>
        </authorList>
    </citation>
    <scope>NUCLEOTIDE SEQUENCE [LARGE SCALE GENOMIC DNA]</scope>
    <source>
        <strain evidence="2">ATCC 18224 / CBS 334.59 / QM 7333</strain>
    </source>
</reference>